<evidence type="ECO:0000313" key="2">
    <source>
        <dbReference type="EMBL" id="OIW06305.1"/>
    </source>
</evidence>
<feature type="compositionally biased region" description="Basic and acidic residues" evidence="1">
    <location>
        <begin position="12"/>
        <end position="31"/>
    </location>
</feature>
<keyword evidence="3" id="KW-1185">Reference proteome</keyword>
<name>A0A1J7HV63_LUPAN</name>
<evidence type="ECO:0000256" key="1">
    <source>
        <dbReference type="SAM" id="MobiDB-lite"/>
    </source>
</evidence>
<dbReference type="Gramene" id="OIW06305">
    <property type="protein sequence ID" value="OIW06305"/>
    <property type="gene ID" value="TanjilG_17679"/>
</dbReference>
<organism evidence="2 3">
    <name type="scientific">Lupinus angustifolius</name>
    <name type="common">Narrow-leaved blue lupine</name>
    <dbReference type="NCBI Taxonomy" id="3871"/>
    <lineage>
        <taxon>Eukaryota</taxon>
        <taxon>Viridiplantae</taxon>
        <taxon>Streptophyta</taxon>
        <taxon>Embryophyta</taxon>
        <taxon>Tracheophyta</taxon>
        <taxon>Spermatophyta</taxon>
        <taxon>Magnoliopsida</taxon>
        <taxon>eudicotyledons</taxon>
        <taxon>Gunneridae</taxon>
        <taxon>Pentapetalae</taxon>
        <taxon>rosids</taxon>
        <taxon>fabids</taxon>
        <taxon>Fabales</taxon>
        <taxon>Fabaceae</taxon>
        <taxon>Papilionoideae</taxon>
        <taxon>50 kb inversion clade</taxon>
        <taxon>genistoids sensu lato</taxon>
        <taxon>core genistoids</taxon>
        <taxon>Genisteae</taxon>
        <taxon>Lupinus</taxon>
    </lineage>
</organism>
<reference evidence="2 3" key="1">
    <citation type="journal article" date="2017" name="Plant Biotechnol. J.">
        <title>A comprehensive draft genome sequence for lupin (Lupinus angustifolius), an emerging health food: insights into plant-microbe interactions and legume evolution.</title>
        <authorList>
            <person name="Hane J.K."/>
            <person name="Ming Y."/>
            <person name="Kamphuis L.G."/>
            <person name="Nelson M.N."/>
            <person name="Garg G."/>
            <person name="Atkins C.A."/>
            <person name="Bayer P.E."/>
            <person name="Bravo A."/>
            <person name="Bringans S."/>
            <person name="Cannon S."/>
            <person name="Edwards D."/>
            <person name="Foley R."/>
            <person name="Gao L.L."/>
            <person name="Harrison M.J."/>
            <person name="Huang W."/>
            <person name="Hurgobin B."/>
            <person name="Li S."/>
            <person name="Liu C.W."/>
            <person name="McGrath A."/>
            <person name="Morahan G."/>
            <person name="Murray J."/>
            <person name="Weller J."/>
            <person name="Jian J."/>
            <person name="Singh K.B."/>
        </authorList>
    </citation>
    <scope>NUCLEOTIDE SEQUENCE [LARGE SCALE GENOMIC DNA]</scope>
    <source>
        <strain evidence="3">cv. Tanjil</strain>
        <tissue evidence="2">Whole plant</tissue>
    </source>
</reference>
<proteinExistence type="predicted"/>
<sequence>MHIGFEVPMTYTDRDASSGSRDDVNMTDRYKRQTGNSGGGGKRGPEVAGCYSGCHAGDSCCF</sequence>
<dbReference type="EMBL" id="CM007368">
    <property type="protein sequence ID" value="OIW06305.1"/>
    <property type="molecule type" value="Genomic_DNA"/>
</dbReference>
<feature type="region of interest" description="Disordered" evidence="1">
    <location>
        <begin position="1"/>
        <end position="45"/>
    </location>
</feature>
<accession>A0A1J7HV63</accession>
<dbReference type="Proteomes" id="UP000188354">
    <property type="component" value="Chromosome LG08"/>
</dbReference>
<protein>
    <submittedName>
        <fullName evidence="2">Uncharacterized protein</fullName>
    </submittedName>
</protein>
<evidence type="ECO:0000313" key="3">
    <source>
        <dbReference type="Proteomes" id="UP000188354"/>
    </source>
</evidence>
<gene>
    <name evidence="2" type="ORF">TanjilG_17679</name>
</gene>
<dbReference type="AlphaFoldDB" id="A0A1J7HV63"/>